<sequence>MSMKALEKELRHEKHYRYVSSHDVAYWSRSFVHELERASKDQYSKRCWGIGFGLGFRVVALSPSFRKLSVVSNMSIVKTPSQEVITLLNTLSDDPKNTVIIVSGRGRDSLGDWFSPCQKLGIATEHGYFLRWNKNVDWEISSITADNDWKRMAESVMQLHTEAIDGSYIESKESALVISRKIMKSYEAEIAENRELTALNRNQIDQSIK</sequence>
<dbReference type="PANTHER" id="PTHR10788:SF55">
    <property type="entry name" value="ALPHA,ALPHA-TREHALOSE-PHOSPHATE SYNTHASE [UDP-FORMING] 10-RELATED"/>
    <property type="match status" value="1"/>
</dbReference>
<accession>A0AAW1J5W2</accession>
<dbReference type="InterPro" id="IPR003337">
    <property type="entry name" value="Trehalose_PPase"/>
</dbReference>
<evidence type="ECO:0000313" key="3">
    <source>
        <dbReference type="Proteomes" id="UP001443914"/>
    </source>
</evidence>
<dbReference type="FunFam" id="3.40.50.1000:FF:000054">
    <property type="entry name" value="alpha,alpha-trehalose-phosphate synthase [UDP-forming] 6"/>
    <property type="match status" value="1"/>
</dbReference>
<comment type="similarity">
    <text evidence="1">In the N-terminal section; belongs to the glycosyltransferase 20 family.</text>
</comment>
<dbReference type="InterPro" id="IPR001830">
    <property type="entry name" value="Glyco_trans_20"/>
</dbReference>
<dbReference type="InterPro" id="IPR036412">
    <property type="entry name" value="HAD-like_sf"/>
</dbReference>
<dbReference type="Gene3D" id="3.30.70.1020">
    <property type="entry name" value="Trehalose-6-phosphate phosphatase related protein, domain 2"/>
    <property type="match status" value="1"/>
</dbReference>
<dbReference type="GO" id="GO:0004805">
    <property type="term" value="F:trehalose-phosphatase activity"/>
    <property type="evidence" value="ECO:0007669"/>
    <property type="project" value="TreeGrafter"/>
</dbReference>
<proteinExistence type="inferred from homology"/>
<comment type="caution">
    <text evidence="2">The sequence shown here is derived from an EMBL/GenBank/DDBJ whole genome shotgun (WGS) entry which is preliminary data.</text>
</comment>
<dbReference type="Pfam" id="PF02358">
    <property type="entry name" value="Trehalose_PPase"/>
    <property type="match status" value="1"/>
</dbReference>
<gene>
    <name evidence="2" type="ORF">RND81_08G124200</name>
</gene>
<dbReference type="GO" id="GO:0005829">
    <property type="term" value="C:cytosol"/>
    <property type="evidence" value="ECO:0007669"/>
    <property type="project" value="TreeGrafter"/>
</dbReference>
<dbReference type="Gene3D" id="3.40.50.1000">
    <property type="entry name" value="HAD superfamily/HAD-like"/>
    <property type="match status" value="1"/>
</dbReference>
<dbReference type="PANTHER" id="PTHR10788">
    <property type="entry name" value="TREHALOSE-6-PHOSPHATE SYNTHASE"/>
    <property type="match status" value="1"/>
</dbReference>
<dbReference type="EMBL" id="JBDFQZ010000008">
    <property type="protein sequence ID" value="KAK9698693.1"/>
    <property type="molecule type" value="Genomic_DNA"/>
</dbReference>
<evidence type="ECO:0000256" key="1">
    <source>
        <dbReference type="ARBA" id="ARBA00005409"/>
    </source>
</evidence>
<dbReference type="GO" id="GO:0005992">
    <property type="term" value="P:trehalose biosynthetic process"/>
    <property type="evidence" value="ECO:0007669"/>
    <property type="project" value="InterPro"/>
</dbReference>
<protein>
    <submittedName>
        <fullName evidence="2">Uncharacterized protein</fullName>
    </submittedName>
</protein>
<evidence type="ECO:0000313" key="2">
    <source>
        <dbReference type="EMBL" id="KAK9698693.1"/>
    </source>
</evidence>
<organism evidence="2 3">
    <name type="scientific">Saponaria officinalis</name>
    <name type="common">Common soapwort</name>
    <name type="synonym">Lychnis saponaria</name>
    <dbReference type="NCBI Taxonomy" id="3572"/>
    <lineage>
        <taxon>Eukaryota</taxon>
        <taxon>Viridiplantae</taxon>
        <taxon>Streptophyta</taxon>
        <taxon>Embryophyta</taxon>
        <taxon>Tracheophyta</taxon>
        <taxon>Spermatophyta</taxon>
        <taxon>Magnoliopsida</taxon>
        <taxon>eudicotyledons</taxon>
        <taxon>Gunneridae</taxon>
        <taxon>Pentapetalae</taxon>
        <taxon>Caryophyllales</taxon>
        <taxon>Caryophyllaceae</taxon>
        <taxon>Caryophylleae</taxon>
        <taxon>Saponaria</taxon>
    </lineage>
</organism>
<dbReference type="InterPro" id="IPR023214">
    <property type="entry name" value="HAD_sf"/>
</dbReference>
<dbReference type="SUPFAM" id="SSF56784">
    <property type="entry name" value="HAD-like"/>
    <property type="match status" value="1"/>
</dbReference>
<dbReference type="Proteomes" id="UP001443914">
    <property type="component" value="Unassembled WGS sequence"/>
</dbReference>
<dbReference type="AlphaFoldDB" id="A0AAW1J5W2"/>
<keyword evidence="3" id="KW-1185">Reference proteome</keyword>
<reference evidence="2" key="1">
    <citation type="submission" date="2024-03" db="EMBL/GenBank/DDBJ databases">
        <title>WGS assembly of Saponaria officinalis var. Norfolk2.</title>
        <authorList>
            <person name="Jenkins J."/>
            <person name="Shu S."/>
            <person name="Grimwood J."/>
            <person name="Barry K."/>
            <person name="Goodstein D."/>
            <person name="Schmutz J."/>
            <person name="Leebens-Mack J."/>
            <person name="Osbourn A."/>
        </authorList>
    </citation>
    <scope>NUCLEOTIDE SEQUENCE [LARGE SCALE GENOMIC DNA]</scope>
    <source>
        <strain evidence="2">JIC</strain>
    </source>
</reference>
<name>A0AAW1J5W2_SAPOF</name>